<dbReference type="GO" id="GO:0045892">
    <property type="term" value="P:negative regulation of DNA-templated transcription"/>
    <property type="evidence" value="ECO:0007669"/>
    <property type="project" value="TreeGrafter"/>
</dbReference>
<dbReference type="GO" id="GO:0003677">
    <property type="term" value="F:DNA binding"/>
    <property type="evidence" value="ECO:0007669"/>
    <property type="project" value="UniProtKB-KW"/>
</dbReference>
<keyword evidence="3" id="KW-0804">Transcription</keyword>
<dbReference type="AlphaFoldDB" id="A0A1C5JG55"/>
<keyword evidence="2" id="KW-0238">DNA-binding</keyword>
<proteinExistence type="predicted"/>
<dbReference type="PANTHER" id="PTHR44846">
    <property type="entry name" value="MANNOSYL-D-GLYCERATE TRANSPORT/METABOLISM SYSTEM REPRESSOR MNGR-RELATED"/>
    <property type="match status" value="1"/>
</dbReference>
<dbReference type="Gene3D" id="3.40.1410.10">
    <property type="entry name" value="Chorismate lyase-like"/>
    <property type="match status" value="1"/>
</dbReference>
<dbReference type="InterPro" id="IPR036390">
    <property type="entry name" value="WH_DNA-bd_sf"/>
</dbReference>
<dbReference type="SUPFAM" id="SSF46785">
    <property type="entry name" value="Winged helix' DNA-binding domain"/>
    <property type="match status" value="1"/>
</dbReference>
<evidence type="ECO:0000313" key="6">
    <source>
        <dbReference type="Proteomes" id="UP000198221"/>
    </source>
</evidence>
<dbReference type="Pfam" id="PF07702">
    <property type="entry name" value="UTRA"/>
    <property type="match status" value="1"/>
</dbReference>
<dbReference type="InterPro" id="IPR000524">
    <property type="entry name" value="Tscrpt_reg_HTH_GntR"/>
</dbReference>
<dbReference type="RefSeq" id="WP_089014100.1">
    <property type="nucleotide sequence ID" value="NZ_LT607754.1"/>
</dbReference>
<dbReference type="GO" id="GO:0003700">
    <property type="term" value="F:DNA-binding transcription factor activity"/>
    <property type="evidence" value="ECO:0007669"/>
    <property type="project" value="InterPro"/>
</dbReference>
<accession>A0A1C5JG55</accession>
<name>A0A1C5JG55_9ACTN</name>
<dbReference type="Pfam" id="PF00392">
    <property type="entry name" value="GntR"/>
    <property type="match status" value="1"/>
</dbReference>
<dbReference type="SMART" id="SM00866">
    <property type="entry name" value="UTRA"/>
    <property type="match status" value="1"/>
</dbReference>
<dbReference type="PROSITE" id="PS50949">
    <property type="entry name" value="HTH_GNTR"/>
    <property type="match status" value="1"/>
</dbReference>
<dbReference type="EMBL" id="LT607754">
    <property type="protein sequence ID" value="SCG69209.1"/>
    <property type="molecule type" value="Genomic_DNA"/>
</dbReference>
<reference evidence="6" key="1">
    <citation type="submission" date="2016-06" db="EMBL/GenBank/DDBJ databases">
        <authorList>
            <person name="Varghese N."/>
            <person name="Submissions Spin"/>
        </authorList>
    </citation>
    <scope>NUCLEOTIDE SEQUENCE [LARGE SCALE GENOMIC DNA]</scope>
    <source>
        <strain evidence="6">DSM 43819</strain>
    </source>
</reference>
<dbReference type="InterPro" id="IPR028978">
    <property type="entry name" value="Chorismate_lyase_/UTRA_dom_sf"/>
</dbReference>
<protein>
    <submittedName>
        <fullName evidence="5">Transcriptional regulator, GntR family</fullName>
    </submittedName>
</protein>
<evidence type="ECO:0000313" key="5">
    <source>
        <dbReference type="EMBL" id="SCG69209.1"/>
    </source>
</evidence>
<dbReference type="Proteomes" id="UP000198221">
    <property type="component" value="Chromosome I"/>
</dbReference>
<dbReference type="PANTHER" id="PTHR44846:SF17">
    <property type="entry name" value="GNTR-FAMILY TRANSCRIPTIONAL REGULATOR"/>
    <property type="match status" value="1"/>
</dbReference>
<dbReference type="Gene3D" id="1.10.10.10">
    <property type="entry name" value="Winged helix-like DNA-binding domain superfamily/Winged helix DNA-binding domain"/>
    <property type="match status" value="1"/>
</dbReference>
<dbReference type="OrthoDB" id="3194402at2"/>
<dbReference type="SUPFAM" id="SSF64288">
    <property type="entry name" value="Chorismate lyase-like"/>
    <property type="match status" value="1"/>
</dbReference>
<evidence type="ECO:0000256" key="3">
    <source>
        <dbReference type="ARBA" id="ARBA00023163"/>
    </source>
</evidence>
<dbReference type="InterPro" id="IPR050679">
    <property type="entry name" value="Bact_HTH_transcr_reg"/>
</dbReference>
<keyword evidence="1" id="KW-0805">Transcription regulation</keyword>
<organism evidence="5 6">
    <name type="scientific">Micromonospora inositola</name>
    <dbReference type="NCBI Taxonomy" id="47865"/>
    <lineage>
        <taxon>Bacteria</taxon>
        <taxon>Bacillati</taxon>
        <taxon>Actinomycetota</taxon>
        <taxon>Actinomycetes</taxon>
        <taxon>Micromonosporales</taxon>
        <taxon>Micromonosporaceae</taxon>
        <taxon>Micromonospora</taxon>
    </lineage>
</organism>
<sequence>MTGPEIVVDRSSPVPLYFQVAEQFSAAIQRGELAPGDRLDSELQLADRLGLSRPTVRQAIQHLVDKGLIVRRRGVGTEVIRGEVRRAVELTSLHDDLARAGRQPSTSVLELATVVCPAQVAAALGVTAGSEVQHLRRLRFADREPLAVLENWLPLDLVRLTLDGLQSRGLYAILRAAGLRVRGAQQRIGARAATAAEAQMLGERRGAPLLTMTRTAYDDQGRYVEHGAHIYRASRYALEVTVAER</sequence>
<evidence type="ECO:0000256" key="1">
    <source>
        <dbReference type="ARBA" id="ARBA00023015"/>
    </source>
</evidence>
<keyword evidence="6" id="KW-1185">Reference proteome</keyword>
<dbReference type="PRINTS" id="PR00035">
    <property type="entry name" value="HTHGNTR"/>
</dbReference>
<dbReference type="InterPro" id="IPR036388">
    <property type="entry name" value="WH-like_DNA-bd_sf"/>
</dbReference>
<feature type="domain" description="HTH gntR-type" evidence="4">
    <location>
        <begin position="14"/>
        <end position="82"/>
    </location>
</feature>
<dbReference type="SMART" id="SM00345">
    <property type="entry name" value="HTH_GNTR"/>
    <property type="match status" value="1"/>
</dbReference>
<evidence type="ECO:0000259" key="4">
    <source>
        <dbReference type="PROSITE" id="PS50949"/>
    </source>
</evidence>
<gene>
    <name evidence="5" type="ORF">GA0070613_4570</name>
</gene>
<evidence type="ECO:0000256" key="2">
    <source>
        <dbReference type="ARBA" id="ARBA00023125"/>
    </source>
</evidence>
<dbReference type="InterPro" id="IPR011663">
    <property type="entry name" value="UTRA"/>
</dbReference>
<dbReference type="CDD" id="cd07377">
    <property type="entry name" value="WHTH_GntR"/>
    <property type="match status" value="1"/>
</dbReference>